<reference evidence="2" key="1">
    <citation type="journal article" date="2013" name="Genetics">
        <title>The draft genome and transcriptome of Panagrellus redivivus are shaped by the harsh demands of a free-living lifestyle.</title>
        <authorList>
            <person name="Srinivasan J."/>
            <person name="Dillman A.R."/>
            <person name="Macchietto M.G."/>
            <person name="Heikkinen L."/>
            <person name="Lakso M."/>
            <person name="Fracchia K.M."/>
            <person name="Antoshechkin I."/>
            <person name="Mortazavi A."/>
            <person name="Wong G."/>
            <person name="Sternberg P.W."/>
        </authorList>
    </citation>
    <scope>NUCLEOTIDE SEQUENCE [LARGE SCALE GENOMIC DNA]</scope>
    <source>
        <strain evidence="2">MT8872</strain>
    </source>
</reference>
<protein>
    <submittedName>
        <fullName evidence="3">BTB domain-containing protein</fullName>
    </submittedName>
</protein>
<dbReference type="SUPFAM" id="SSF54695">
    <property type="entry name" value="POZ domain"/>
    <property type="match status" value="1"/>
</dbReference>
<dbReference type="SUPFAM" id="SSF49785">
    <property type="entry name" value="Galactose-binding domain-like"/>
    <property type="match status" value="2"/>
</dbReference>
<dbReference type="PROSITE" id="PS50097">
    <property type="entry name" value="BTB"/>
    <property type="match status" value="1"/>
</dbReference>
<dbReference type="InterPro" id="IPR008979">
    <property type="entry name" value="Galactose-bd-like_sf"/>
</dbReference>
<dbReference type="WBParaSite" id="Pan_g19896.t1">
    <property type="protein sequence ID" value="Pan_g19896.t1"/>
    <property type="gene ID" value="Pan_g19896"/>
</dbReference>
<organism evidence="2 3">
    <name type="scientific">Panagrellus redivivus</name>
    <name type="common">Microworm</name>
    <dbReference type="NCBI Taxonomy" id="6233"/>
    <lineage>
        <taxon>Eukaryota</taxon>
        <taxon>Metazoa</taxon>
        <taxon>Ecdysozoa</taxon>
        <taxon>Nematoda</taxon>
        <taxon>Chromadorea</taxon>
        <taxon>Rhabditida</taxon>
        <taxon>Tylenchina</taxon>
        <taxon>Panagrolaimomorpha</taxon>
        <taxon>Panagrolaimoidea</taxon>
        <taxon>Panagrolaimidae</taxon>
        <taxon>Panagrellus</taxon>
    </lineage>
</organism>
<dbReference type="PANTHER" id="PTHR46306">
    <property type="entry name" value="BTB/POZ DOMAIN-CONTAINING PROTEIN 9"/>
    <property type="match status" value="1"/>
</dbReference>
<evidence type="ECO:0000259" key="1">
    <source>
        <dbReference type="PROSITE" id="PS50097"/>
    </source>
</evidence>
<dbReference type="GO" id="GO:0008344">
    <property type="term" value="P:adult locomotory behavior"/>
    <property type="evidence" value="ECO:0007669"/>
    <property type="project" value="TreeGrafter"/>
</dbReference>
<dbReference type="InterPro" id="IPR052407">
    <property type="entry name" value="BTB_POZ_domain_cont_9"/>
</dbReference>
<dbReference type="InterPro" id="IPR011705">
    <property type="entry name" value="BACK"/>
</dbReference>
<evidence type="ECO:0000313" key="2">
    <source>
        <dbReference type="Proteomes" id="UP000492821"/>
    </source>
</evidence>
<evidence type="ECO:0000313" key="3">
    <source>
        <dbReference type="WBParaSite" id="Pan_g19896.t1"/>
    </source>
</evidence>
<dbReference type="PANTHER" id="PTHR46306:SF1">
    <property type="entry name" value="BTB_POZ DOMAIN-CONTAINING PROTEIN 9"/>
    <property type="match status" value="1"/>
</dbReference>
<dbReference type="Proteomes" id="UP000492821">
    <property type="component" value="Unassembled WGS sequence"/>
</dbReference>
<dbReference type="AlphaFoldDB" id="A0A7E4VEC2"/>
<dbReference type="Gene3D" id="3.30.710.10">
    <property type="entry name" value="Potassium Channel Kv1.1, Chain A"/>
    <property type="match status" value="1"/>
</dbReference>
<dbReference type="GO" id="GO:0050804">
    <property type="term" value="P:modulation of chemical synaptic transmission"/>
    <property type="evidence" value="ECO:0007669"/>
    <property type="project" value="TreeGrafter"/>
</dbReference>
<dbReference type="Gene3D" id="1.25.40.420">
    <property type="match status" value="1"/>
</dbReference>
<dbReference type="Pfam" id="PF07707">
    <property type="entry name" value="BACK"/>
    <property type="match status" value="1"/>
</dbReference>
<accession>A0A7E4VEC2</accession>
<dbReference type="Pfam" id="PF00651">
    <property type="entry name" value="BTB"/>
    <property type="match status" value="1"/>
</dbReference>
<dbReference type="SMART" id="SM00225">
    <property type="entry name" value="BTB"/>
    <property type="match status" value="1"/>
</dbReference>
<keyword evidence="2" id="KW-1185">Reference proteome</keyword>
<dbReference type="InterPro" id="IPR000210">
    <property type="entry name" value="BTB/POZ_dom"/>
</dbReference>
<reference evidence="3" key="2">
    <citation type="submission" date="2020-10" db="UniProtKB">
        <authorList>
            <consortium name="WormBaseParasite"/>
        </authorList>
    </citation>
    <scope>IDENTIFICATION</scope>
</reference>
<dbReference type="InterPro" id="IPR011333">
    <property type="entry name" value="SKP1/BTB/POZ_sf"/>
</dbReference>
<dbReference type="GO" id="GO:0048512">
    <property type="term" value="P:circadian behavior"/>
    <property type="evidence" value="ECO:0007669"/>
    <property type="project" value="TreeGrafter"/>
</dbReference>
<dbReference type="GO" id="GO:0005737">
    <property type="term" value="C:cytoplasm"/>
    <property type="evidence" value="ECO:0007669"/>
    <property type="project" value="TreeGrafter"/>
</dbReference>
<feature type="domain" description="BTB" evidence="1">
    <location>
        <begin position="23"/>
        <end position="90"/>
    </location>
</feature>
<sequence>MPRFQDANFVDDISNLYLNEQYSDIVFHIDDTQLPGHRMILAQRTPVFSKLFIKENSETRKQAVTLTETPLDAFKQFLKFIYTGVIDFESLEIPVILGILQLAVTYKMKRLEEVTVEHLKSICNADNLCDVFNAAVAYSQDDLIVHCLEHVKTSNFDIVTSESLKMLSVKALSCVLVFLSSKVPDLEIFFACVEWMKANPDEVKNFPDLLKNVNLENITLGTLANAIQQCQLIDVVTVLSIVNQQKEKPRNSFGNVITPASGVRVIADGPLTFFTIPAKGSTLKHNTSNDNENVVIDLARLYMLNNLVMELANGDWGYWIEVSEDNVNWTRIIDYSKYICRSVQRLYFKERPVRYIRIHGTAPFNGTFEISRLEAHYAELPLQFDPETGIVEPSHNVALEENNAVVIQGQNSCGIRNGMLSGCILGLSYHAIGAEPIIVQLPQPYFLESMNLFLRRWSNLVYDYNIEISTDKETWTRIFKAKKQAGFQRITLDRQPVVFIKFTGTYASSAGFFDCQHLECPASTEK</sequence>
<dbReference type="Gene3D" id="2.60.120.260">
    <property type="entry name" value="Galactose-binding domain-like"/>
    <property type="match status" value="2"/>
</dbReference>
<name>A0A7E4VEC2_PANRE</name>
<dbReference type="SMART" id="SM00875">
    <property type="entry name" value="BACK"/>
    <property type="match status" value="1"/>
</dbReference>
<proteinExistence type="predicted"/>